<dbReference type="Gene3D" id="3.40.710.10">
    <property type="entry name" value="DD-peptidase/beta-lactamase superfamily"/>
    <property type="match status" value="1"/>
</dbReference>
<evidence type="ECO:0000313" key="3">
    <source>
        <dbReference type="Proteomes" id="UP001501570"/>
    </source>
</evidence>
<dbReference type="RefSeq" id="WP_345638151.1">
    <property type="nucleotide sequence ID" value="NZ_BAABJQ010000040.1"/>
</dbReference>
<name>A0ABP9SSA7_9ACTN</name>
<dbReference type="GO" id="GO:0016787">
    <property type="term" value="F:hydrolase activity"/>
    <property type="evidence" value="ECO:0007669"/>
    <property type="project" value="UniProtKB-KW"/>
</dbReference>
<gene>
    <name evidence="2" type="ORF">GCM10023322_76310</name>
</gene>
<keyword evidence="2" id="KW-0378">Hydrolase</keyword>
<proteinExistence type="predicted"/>
<dbReference type="InterPro" id="IPR001466">
    <property type="entry name" value="Beta-lactam-related"/>
</dbReference>
<keyword evidence="3" id="KW-1185">Reference proteome</keyword>
<dbReference type="EMBL" id="BAABJQ010000040">
    <property type="protein sequence ID" value="GAA5199825.1"/>
    <property type="molecule type" value="Genomic_DNA"/>
</dbReference>
<accession>A0ABP9SSA7</accession>
<dbReference type="Proteomes" id="UP001501570">
    <property type="component" value="Unassembled WGS sequence"/>
</dbReference>
<evidence type="ECO:0000259" key="1">
    <source>
        <dbReference type="Pfam" id="PF00144"/>
    </source>
</evidence>
<feature type="domain" description="Beta-lactamase-related" evidence="1">
    <location>
        <begin position="10"/>
        <end position="253"/>
    </location>
</feature>
<reference evidence="3" key="1">
    <citation type="journal article" date="2019" name="Int. J. Syst. Evol. Microbiol.">
        <title>The Global Catalogue of Microorganisms (GCM) 10K type strain sequencing project: providing services to taxonomists for standard genome sequencing and annotation.</title>
        <authorList>
            <consortium name="The Broad Institute Genomics Platform"/>
            <consortium name="The Broad Institute Genome Sequencing Center for Infectious Disease"/>
            <person name="Wu L."/>
            <person name="Ma J."/>
        </authorList>
    </citation>
    <scope>NUCLEOTIDE SEQUENCE [LARGE SCALE GENOMIC DNA]</scope>
    <source>
        <strain evidence="3">JCM 18304</strain>
    </source>
</reference>
<dbReference type="InterPro" id="IPR050789">
    <property type="entry name" value="Diverse_Enzym_Activities"/>
</dbReference>
<sequence length="296" mass="32595">MELSKALDSLPTTCLMVIKDGKTVYEYGDPTEVSYLASVRKSILSLLYGRPVTDGVITLQSTLEDLGIDDVQGLLPRERRATVHDLLTGRSGVYHPAASPTGLEALLPERGTVEPGTEFHYTAWDANALGTIYERQTGRRVFDAVAEDLAGPLGFQDFDPARQRLLGRPEISRHLAHHLFLSARDLARIGLLVLAGGRGLVPRQWLTQSLTPYAKNYGYQWWLPRLSQGQAFMSIGNFGQFLLGVPERDLVVVHRVAVPDELAIARNNAGADVAIQGVTHSEFARIGQLILRSDWA</sequence>
<evidence type="ECO:0000313" key="2">
    <source>
        <dbReference type="EMBL" id="GAA5199825.1"/>
    </source>
</evidence>
<protein>
    <submittedName>
        <fullName evidence="2">Serine hydrolase</fullName>
    </submittedName>
</protein>
<organism evidence="2 3">
    <name type="scientific">Rugosimonospora acidiphila</name>
    <dbReference type="NCBI Taxonomy" id="556531"/>
    <lineage>
        <taxon>Bacteria</taxon>
        <taxon>Bacillati</taxon>
        <taxon>Actinomycetota</taxon>
        <taxon>Actinomycetes</taxon>
        <taxon>Micromonosporales</taxon>
        <taxon>Micromonosporaceae</taxon>
        <taxon>Rugosimonospora</taxon>
    </lineage>
</organism>
<comment type="caution">
    <text evidence="2">The sequence shown here is derived from an EMBL/GenBank/DDBJ whole genome shotgun (WGS) entry which is preliminary data.</text>
</comment>
<dbReference type="PANTHER" id="PTHR43283">
    <property type="entry name" value="BETA-LACTAMASE-RELATED"/>
    <property type="match status" value="1"/>
</dbReference>
<dbReference type="Pfam" id="PF00144">
    <property type="entry name" value="Beta-lactamase"/>
    <property type="match status" value="1"/>
</dbReference>
<dbReference type="SUPFAM" id="SSF56601">
    <property type="entry name" value="beta-lactamase/transpeptidase-like"/>
    <property type="match status" value="1"/>
</dbReference>
<dbReference type="PANTHER" id="PTHR43283:SF7">
    <property type="entry name" value="BETA-LACTAMASE-RELATED DOMAIN-CONTAINING PROTEIN"/>
    <property type="match status" value="1"/>
</dbReference>
<dbReference type="InterPro" id="IPR012338">
    <property type="entry name" value="Beta-lactam/transpept-like"/>
</dbReference>